<dbReference type="AlphaFoldDB" id="A0A6E8P890"/>
<dbReference type="Gene3D" id="3.30.60.30">
    <property type="match status" value="1"/>
</dbReference>
<dbReference type="Pfam" id="PF00050">
    <property type="entry name" value="Kazal_1"/>
    <property type="match status" value="1"/>
</dbReference>
<keyword evidence="2" id="KW-1185">Reference proteome</keyword>
<dbReference type="SMART" id="SM00280">
    <property type="entry name" value="KAZAL"/>
    <property type="match status" value="1"/>
</dbReference>
<evidence type="ECO:0000313" key="2">
    <source>
        <dbReference type="Proteomes" id="UP000008820"/>
    </source>
</evidence>
<dbReference type="InterPro" id="IPR002350">
    <property type="entry name" value="Kazal_dom"/>
</dbReference>
<proteinExistence type="predicted"/>
<evidence type="ECO:0000313" key="1">
    <source>
        <dbReference type="EnsemblMetazoa" id="AAEL029067-PA"/>
    </source>
</evidence>
<protein>
    <submittedName>
        <fullName evidence="1">Uncharacterized protein</fullName>
    </submittedName>
</protein>
<dbReference type="PROSITE" id="PS00282">
    <property type="entry name" value="KAZAL_1"/>
    <property type="match status" value="1"/>
</dbReference>
<reference evidence="1 2" key="1">
    <citation type="submission" date="2017-06" db="EMBL/GenBank/DDBJ databases">
        <title>Aedes aegypti genome working group (AGWG) sequencing and assembly.</title>
        <authorList>
            <consortium name="Aedes aegypti Genome Working Group (AGWG)"/>
            <person name="Matthews B.J."/>
        </authorList>
    </citation>
    <scope>NUCLEOTIDE SEQUENCE [LARGE SCALE GENOMIC DNA]</scope>
    <source>
        <strain evidence="1 2">LVP_AGWG</strain>
    </source>
</reference>
<organism evidence="1 2">
    <name type="scientific">Aedes aegypti</name>
    <name type="common">Yellowfever mosquito</name>
    <name type="synonym">Culex aegypti</name>
    <dbReference type="NCBI Taxonomy" id="7159"/>
    <lineage>
        <taxon>Eukaryota</taxon>
        <taxon>Metazoa</taxon>
        <taxon>Ecdysozoa</taxon>
        <taxon>Arthropoda</taxon>
        <taxon>Hexapoda</taxon>
        <taxon>Insecta</taxon>
        <taxon>Pterygota</taxon>
        <taxon>Neoptera</taxon>
        <taxon>Endopterygota</taxon>
        <taxon>Diptera</taxon>
        <taxon>Nematocera</taxon>
        <taxon>Culicoidea</taxon>
        <taxon>Culicidae</taxon>
        <taxon>Culicinae</taxon>
        <taxon>Aedini</taxon>
        <taxon>Aedes</taxon>
        <taxon>Stegomyia</taxon>
    </lineage>
</organism>
<dbReference type="InterPro" id="IPR036058">
    <property type="entry name" value="Kazal_dom_sf"/>
</dbReference>
<reference evidence="1" key="2">
    <citation type="submission" date="2020-05" db="UniProtKB">
        <authorList>
            <consortium name="EnsemblMetazoa"/>
        </authorList>
    </citation>
    <scope>IDENTIFICATION</scope>
    <source>
        <strain evidence="1">LVP_AGWG</strain>
    </source>
</reference>
<dbReference type="PROSITE" id="PS51465">
    <property type="entry name" value="KAZAL_2"/>
    <property type="match status" value="1"/>
</dbReference>
<sequence>MSASKLTLTLLVLVVALVAFASAQWPPVKSGPGDKRCYCFRTFTPVCGTDNKNYLSLCHLQCAKHFYEVDVKSNGLCPGGNDNIVLGDIDPSAFPWSG</sequence>
<dbReference type="SUPFAM" id="SSF100895">
    <property type="entry name" value="Kazal-type serine protease inhibitors"/>
    <property type="match status" value="1"/>
</dbReference>
<dbReference type="InParanoid" id="A0A6E8P890"/>
<name>A0A6E8P890_AEDAE</name>
<dbReference type="Proteomes" id="UP000008820">
    <property type="component" value="Chromosome 3"/>
</dbReference>
<dbReference type="CDD" id="cd00104">
    <property type="entry name" value="KAZAL_FS"/>
    <property type="match status" value="1"/>
</dbReference>
<dbReference type="EnsemblMetazoa" id="AAEL029067-RA">
    <property type="protein sequence ID" value="AAEL029067-PA"/>
    <property type="gene ID" value="AAEL029067"/>
</dbReference>
<accession>A0A6E8P890</accession>